<dbReference type="Gene3D" id="1.10.489.10">
    <property type="entry name" value="Chloroperoxidase-like"/>
    <property type="match status" value="1"/>
</dbReference>
<comment type="similarity">
    <text evidence="7">Belongs to the chloroperoxidase family.</text>
</comment>
<dbReference type="EC" id="1.11.2.1" evidence="9"/>
<protein>
    <submittedName>
        <fullName evidence="9">Aromatic/unspecific peroxygenase</fullName>
        <ecNumber evidence="9">1.11.2.1</ecNumber>
    </submittedName>
</protein>
<dbReference type="PANTHER" id="PTHR33577">
    <property type="entry name" value="STERIGMATOCYSTIN BIOSYNTHESIS PEROXIDASE STCC-RELATED"/>
    <property type="match status" value="1"/>
</dbReference>
<keyword evidence="5 9" id="KW-0560">Oxidoreductase</keyword>
<feature type="non-terminal residue" evidence="9">
    <location>
        <position position="75"/>
    </location>
</feature>
<accession>A0A023H2Q5</accession>
<keyword evidence="2 9" id="KW-0575">Peroxidase</keyword>
<dbReference type="GO" id="GO:0004601">
    <property type="term" value="F:peroxidase activity"/>
    <property type="evidence" value="ECO:0007669"/>
    <property type="project" value="UniProtKB-KW"/>
</dbReference>
<evidence type="ECO:0000256" key="4">
    <source>
        <dbReference type="ARBA" id="ARBA00022723"/>
    </source>
</evidence>
<evidence type="ECO:0000259" key="8">
    <source>
        <dbReference type="PROSITE" id="PS51405"/>
    </source>
</evidence>
<dbReference type="InterPro" id="IPR036851">
    <property type="entry name" value="Chloroperoxidase-like_sf"/>
</dbReference>
<evidence type="ECO:0000256" key="3">
    <source>
        <dbReference type="ARBA" id="ARBA00022617"/>
    </source>
</evidence>
<dbReference type="PROSITE" id="PS51405">
    <property type="entry name" value="HEME_HALOPEROXIDASE"/>
    <property type="match status" value="1"/>
</dbReference>
<evidence type="ECO:0000313" key="9">
    <source>
        <dbReference type="EMBL" id="AFY06808.1"/>
    </source>
</evidence>
<keyword evidence="3" id="KW-0349">Heme</keyword>
<evidence type="ECO:0000256" key="2">
    <source>
        <dbReference type="ARBA" id="ARBA00022559"/>
    </source>
</evidence>
<reference evidence="9" key="1">
    <citation type="journal article" date="2014" name="PLoS ONE">
        <title>Widespread occurrence of expressed fungal secretory peroxidases in forest soils.</title>
        <authorList>
            <person name="Kellner H."/>
            <person name="Luis P."/>
            <person name="Pecyna M.J."/>
            <person name="Barbi F."/>
            <person name="Kapturska D."/>
            <person name="Kruger D."/>
            <person name="Zak D.R."/>
            <person name="Marmeisse R."/>
            <person name="Vandenbol M."/>
            <person name="Hofrichter M."/>
        </authorList>
    </citation>
    <scope>NUCLEOTIDE SEQUENCE</scope>
</reference>
<comment type="cofactor">
    <cofactor evidence="1">
        <name>heme b</name>
        <dbReference type="ChEBI" id="CHEBI:60344"/>
    </cofactor>
</comment>
<keyword evidence="4" id="KW-0479">Metal-binding</keyword>
<dbReference type="GO" id="GO:0046872">
    <property type="term" value="F:metal ion binding"/>
    <property type="evidence" value="ECO:0007669"/>
    <property type="project" value="UniProtKB-KW"/>
</dbReference>
<evidence type="ECO:0000256" key="6">
    <source>
        <dbReference type="ARBA" id="ARBA00023004"/>
    </source>
</evidence>
<feature type="non-terminal residue" evidence="9">
    <location>
        <position position="1"/>
    </location>
</feature>
<organism evidence="9">
    <name type="scientific">uncultured fungus</name>
    <dbReference type="NCBI Taxonomy" id="175245"/>
    <lineage>
        <taxon>Eukaryota</taxon>
        <taxon>Fungi</taxon>
        <taxon>environmental samples</taxon>
    </lineage>
</organism>
<dbReference type="Pfam" id="PF01328">
    <property type="entry name" value="Peroxidase_2"/>
    <property type="match status" value="1"/>
</dbReference>
<dbReference type="SUPFAM" id="SSF47571">
    <property type="entry name" value="Cloroperoxidase"/>
    <property type="match status" value="1"/>
</dbReference>
<name>A0A023H2Q5_9FUNG</name>
<evidence type="ECO:0000256" key="5">
    <source>
        <dbReference type="ARBA" id="ARBA00023002"/>
    </source>
</evidence>
<evidence type="ECO:0000256" key="1">
    <source>
        <dbReference type="ARBA" id="ARBA00001970"/>
    </source>
</evidence>
<dbReference type="EMBL" id="JQ654348">
    <property type="protein sequence ID" value="AFY06808.1"/>
    <property type="molecule type" value="mRNA"/>
</dbReference>
<dbReference type="AlphaFoldDB" id="A0A023H2Q5"/>
<keyword evidence="6" id="KW-0408">Iron</keyword>
<evidence type="ECO:0000256" key="7">
    <source>
        <dbReference type="ARBA" id="ARBA00025795"/>
    </source>
</evidence>
<dbReference type="InterPro" id="IPR000028">
    <property type="entry name" value="Chloroperoxidase"/>
</dbReference>
<feature type="domain" description="Heme haloperoxidase family profile" evidence="8">
    <location>
        <begin position="1"/>
        <end position="75"/>
    </location>
</feature>
<proteinExistence type="evidence at transcript level"/>
<dbReference type="PANTHER" id="PTHR33577:SF18">
    <property type="entry name" value="HEME HALOPEROXIDASE FAMILY PROFILE DOMAIN-CONTAINING PROTEIN"/>
    <property type="match status" value="1"/>
</dbReference>
<sequence length="75" mass="7955">NAMANHGILPRNGRTITPDQLTKSVEQVYNIDSVLATLLGHGALPLIANNTVGALTKTTLDLADLDKHDGIEHDA</sequence>